<dbReference type="KEGG" id="ftj:FTUN_3541"/>
<name>A0A6M5YPK7_9BACT</name>
<gene>
    <name evidence="1" type="ORF">FTUN_3541</name>
</gene>
<dbReference type="RefSeq" id="WP_171471650.1">
    <property type="nucleotide sequence ID" value="NZ_CP053452.2"/>
</dbReference>
<dbReference type="Proteomes" id="UP000503447">
    <property type="component" value="Chromosome"/>
</dbReference>
<reference evidence="2" key="1">
    <citation type="submission" date="2020-05" db="EMBL/GenBank/DDBJ databases">
        <title>Frigoriglobus tundricola gen. nov., sp. nov., a psychrotolerant cellulolytic planctomycete of the family Gemmataceae with two divergent copies of 16S rRNA gene.</title>
        <authorList>
            <person name="Kulichevskaya I.S."/>
            <person name="Ivanova A.A."/>
            <person name="Naumoff D.G."/>
            <person name="Beletsky A.V."/>
            <person name="Rijpstra W.I.C."/>
            <person name="Sinninghe Damste J.S."/>
            <person name="Mardanov A.V."/>
            <person name="Ravin N.V."/>
            <person name="Dedysh S.N."/>
        </authorList>
    </citation>
    <scope>NUCLEOTIDE SEQUENCE [LARGE SCALE GENOMIC DNA]</scope>
    <source>
        <strain evidence="2">PL17</strain>
    </source>
</reference>
<dbReference type="EMBL" id="CP053452">
    <property type="protein sequence ID" value="QJW95987.1"/>
    <property type="molecule type" value="Genomic_DNA"/>
</dbReference>
<evidence type="ECO:0000313" key="2">
    <source>
        <dbReference type="Proteomes" id="UP000503447"/>
    </source>
</evidence>
<protein>
    <submittedName>
        <fullName evidence="1">Uncharacterized protein</fullName>
    </submittedName>
</protein>
<organism evidence="1 2">
    <name type="scientific">Frigoriglobus tundricola</name>
    <dbReference type="NCBI Taxonomy" id="2774151"/>
    <lineage>
        <taxon>Bacteria</taxon>
        <taxon>Pseudomonadati</taxon>
        <taxon>Planctomycetota</taxon>
        <taxon>Planctomycetia</taxon>
        <taxon>Gemmatales</taxon>
        <taxon>Gemmataceae</taxon>
        <taxon>Frigoriglobus</taxon>
    </lineage>
</organism>
<sequence length="116" mass="12949">MTPLFPNTWFAAGVITDESAADFARYAAAAPHRPARHWMWAAFRDWCEERERLTAAECRAIYTLGEGDPDANLGTAMMCRALYERTCPGDLREAAKGSDRVPVRRAAVKFTHSRSG</sequence>
<proteinExistence type="predicted"/>
<evidence type="ECO:0000313" key="1">
    <source>
        <dbReference type="EMBL" id="QJW95987.1"/>
    </source>
</evidence>
<dbReference type="AlphaFoldDB" id="A0A6M5YPK7"/>
<accession>A0A6M5YPK7</accession>
<keyword evidence="2" id="KW-1185">Reference proteome</keyword>